<sequence length="88" mass="10439">MEKYLVDFRKIERFADGRVRMSPIHTSKSYNDEMMDRFKSDLKSFGYKCVGRSKDEHGNRYTTYELKALWVSSKDCEVISRITITTLK</sequence>
<dbReference type="AlphaFoldDB" id="A0AAW4N0Q8"/>
<dbReference type="Proteomes" id="UP001196765">
    <property type="component" value="Unassembled WGS sequence"/>
</dbReference>
<accession>A0AAW4N0Q8</accession>
<protein>
    <submittedName>
        <fullName evidence="1">Uncharacterized protein</fullName>
    </submittedName>
</protein>
<evidence type="ECO:0000313" key="2">
    <source>
        <dbReference type="Proteomes" id="UP001196765"/>
    </source>
</evidence>
<dbReference type="EMBL" id="JAHOEI010000007">
    <property type="protein sequence ID" value="MBV3386831.1"/>
    <property type="molecule type" value="Genomic_DNA"/>
</dbReference>
<dbReference type="RefSeq" id="WP_217743964.1">
    <property type="nucleotide sequence ID" value="NZ_JAHOEI010000007.1"/>
</dbReference>
<comment type="caution">
    <text evidence="1">The sequence shown here is derived from an EMBL/GenBank/DDBJ whole genome shotgun (WGS) entry which is preliminary data.</text>
</comment>
<gene>
    <name evidence="1" type="ORF">KSW82_03635</name>
</gene>
<reference evidence="1" key="1">
    <citation type="submission" date="2021-06" db="EMBL/GenBank/DDBJ databases">
        <title>Collection of gut derived symbiotic bacterial strains cultured from healthy donors.</title>
        <authorList>
            <person name="Lin H."/>
            <person name="Littmann E."/>
            <person name="Pamer E.G."/>
        </authorList>
    </citation>
    <scope>NUCLEOTIDE SEQUENCE</scope>
    <source>
        <strain evidence="1">MSK.21.74</strain>
    </source>
</reference>
<name>A0AAW4N0Q8_9BACT</name>
<organism evidence="1 2">
    <name type="scientific">Segatella copri</name>
    <dbReference type="NCBI Taxonomy" id="165179"/>
    <lineage>
        <taxon>Bacteria</taxon>
        <taxon>Pseudomonadati</taxon>
        <taxon>Bacteroidota</taxon>
        <taxon>Bacteroidia</taxon>
        <taxon>Bacteroidales</taxon>
        <taxon>Prevotellaceae</taxon>
        <taxon>Segatella</taxon>
    </lineage>
</organism>
<evidence type="ECO:0000313" key="1">
    <source>
        <dbReference type="EMBL" id="MBV3386831.1"/>
    </source>
</evidence>
<proteinExistence type="predicted"/>